<dbReference type="WBParaSite" id="Hba_13263">
    <property type="protein sequence ID" value="Hba_13263"/>
    <property type="gene ID" value="Hba_13263"/>
</dbReference>
<accession>A0A1I7X6M1</accession>
<sequence>MLMVSTSMEGFKNTRRSSSII</sequence>
<dbReference type="Proteomes" id="UP000095283">
    <property type="component" value="Unplaced"/>
</dbReference>
<organism evidence="2 3">
    <name type="scientific">Heterorhabditis bacteriophora</name>
    <name type="common">Entomopathogenic nematode worm</name>
    <dbReference type="NCBI Taxonomy" id="37862"/>
    <lineage>
        <taxon>Eukaryota</taxon>
        <taxon>Metazoa</taxon>
        <taxon>Ecdysozoa</taxon>
        <taxon>Nematoda</taxon>
        <taxon>Chromadorea</taxon>
        <taxon>Rhabditida</taxon>
        <taxon>Rhabditina</taxon>
        <taxon>Rhabditomorpha</taxon>
        <taxon>Strongyloidea</taxon>
        <taxon>Heterorhabditidae</taxon>
        <taxon>Heterorhabditis</taxon>
    </lineage>
</organism>
<evidence type="ECO:0000313" key="3">
    <source>
        <dbReference type="WBParaSite" id="Hba_13263"/>
    </source>
</evidence>
<evidence type="ECO:0000313" key="2">
    <source>
        <dbReference type="Proteomes" id="UP000095283"/>
    </source>
</evidence>
<feature type="region of interest" description="Disordered" evidence="1">
    <location>
        <begin position="1"/>
        <end position="21"/>
    </location>
</feature>
<name>A0A1I7X6M1_HETBA</name>
<keyword evidence="2" id="KW-1185">Reference proteome</keyword>
<protein>
    <submittedName>
        <fullName evidence="3">Uncharacterized protein</fullName>
    </submittedName>
</protein>
<evidence type="ECO:0000256" key="1">
    <source>
        <dbReference type="SAM" id="MobiDB-lite"/>
    </source>
</evidence>
<reference evidence="3" key="1">
    <citation type="submission" date="2016-11" db="UniProtKB">
        <authorList>
            <consortium name="WormBaseParasite"/>
        </authorList>
    </citation>
    <scope>IDENTIFICATION</scope>
</reference>
<dbReference type="AlphaFoldDB" id="A0A1I7X6M1"/>
<proteinExistence type="predicted"/>